<evidence type="ECO:0000256" key="7">
    <source>
        <dbReference type="ARBA" id="ARBA00023170"/>
    </source>
</evidence>
<feature type="region of interest" description="Disordered" evidence="8">
    <location>
        <begin position="1"/>
        <end position="32"/>
    </location>
</feature>
<dbReference type="AlphaFoldDB" id="A0A7R9MK48"/>
<keyword evidence="7" id="KW-0675">Receptor</keyword>
<keyword evidence="1" id="KW-0479">Metal-binding</keyword>
<dbReference type="GO" id="GO:0030154">
    <property type="term" value="P:cell differentiation"/>
    <property type="evidence" value="ECO:0007669"/>
    <property type="project" value="TreeGrafter"/>
</dbReference>
<dbReference type="EMBL" id="OC939284">
    <property type="protein sequence ID" value="CAD7661641.1"/>
    <property type="molecule type" value="Genomic_DNA"/>
</dbReference>
<dbReference type="PANTHER" id="PTHR24082:SF283">
    <property type="entry name" value="NUCLEAR HORMONE RECEPTOR HR96"/>
    <property type="match status" value="1"/>
</dbReference>
<proteinExistence type="predicted"/>
<dbReference type="InterPro" id="IPR050234">
    <property type="entry name" value="Nuclear_hormone_rcpt_NR1"/>
</dbReference>
<evidence type="ECO:0000256" key="6">
    <source>
        <dbReference type="ARBA" id="ARBA00023163"/>
    </source>
</evidence>
<keyword evidence="10" id="KW-1185">Reference proteome</keyword>
<evidence type="ECO:0000256" key="4">
    <source>
        <dbReference type="ARBA" id="ARBA00023015"/>
    </source>
</evidence>
<evidence type="ECO:0000313" key="9">
    <source>
        <dbReference type="EMBL" id="CAD7661641.1"/>
    </source>
</evidence>
<name>A0A7R9MK48_9ACAR</name>
<keyword evidence="3" id="KW-0862">Zinc</keyword>
<evidence type="ECO:0000256" key="3">
    <source>
        <dbReference type="ARBA" id="ARBA00022833"/>
    </source>
</evidence>
<evidence type="ECO:0000256" key="2">
    <source>
        <dbReference type="ARBA" id="ARBA00022771"/>
    </source>
</evidence>
<accession>A0A7R9MK48</accession>
<dbReference type="GO" id="GO:0045944">
    <property type="term" value="P:positive regulation of transcription by RNA polymerase II"/>
    <property type="evidence" value="ECO:0007669"/>
    <property type="project" value="TreeGrafter"/>
</dbReference>
<dbReference type="GO" id="GO:0000978">
    <property type="term" value="F:RNA polymerase II cis-regulatory region sequence-specific DNA binding"/>
    <property type="evidence" value="ECO:0007669"/>
    <property type="project" value="TreeGrafter"/>
</dbReference>
<gene>
    <name evidence="9" type="ORF">ONB1V03_LOCUS18202</name>
</gene>
<dbReference type="SUPFAM" id="SSF48508">
    <property type="entry name" value="Nuclear receptor ligand-binding domain"/>
    <property type="match status" value="1"/>
</dbReference>
<dbReference type="InterPro" id="IPR035500">
    <property type="entry name" value="NHR-like_dom_sf"/>
</dbReference>
<sequence>MNKQMILDEVAKSKRMEKITKNREKRHKMTDQVDLEVTEPEADPDHTSTQSTVPLLCITNTNNQAYINTDHIFSTSLVNDKRTKAYERAFTLGMSICPVDRPLTDSNIFNELEGNRFTELMSATDLLTIQTSSNTSVVVTIDQFYQIIDIQRNTDIANVVKMCRHLFGFNTLCDQDQLILLKHGSLEIHSMRSITYYDSDRQYWTMNLDERNALIITMDFIKTAESELYLEFKEFITNVCAAMESDINIINMETRCKQRTQDRDQEQLPPLLKEIITD</sequence>
<organism evidence="9">
    <name type="scientific">Oppiella nova</name>
    <dbReference type="NCBI Taxonomy" id="334625"/>
    <lineage>
        <taxon>Eukaryota</taxon>
        <taxon>Metazoa</taxon>
        <taxon>Ecdysozoa</taxon>
        <taxon>Arthropoda</taxon>
        <taxon>Chelicerata</taxon>
        <taxon>Arachnida</taxon>
        <taxon>Acari</taxon>
        <taxon>Acariformes</taxon>
        <taxon>Sarcoptiformes</taxon>
        <taxon>Oribatida</taxon>
        <taxon>Brachypylina</taxon>
        <taxon>Oppioidea</taxon>
        <taxon>Oppiidae</taxon>
        <taxon>Oppiella</taxon>
    </lineage>
</organism>
<evidence type="ECO:0000256" key="1">
    <source>
        <dbReference type="ARBA" id="ARBA00022723"/>
    </source>
</evidence>
<dbReference type="GO" id="GO:0004879">
    <property type="term" value="F:nuclear receptor activity"/>
    <property type="evidence" value="ECO:0007669"/>
    <property type="project" value="TreeGrafter"/>
</dbReference>
<evidence type="ECO:0000256" key="5">
    <source>
        <dbReference type="ARBA" id="ARBA00023125"/>
    </source>
</evidence>
<feature type="compositionally biased region" description="Basic and acidic residues" evidence="8">
    <location>
        <begin position="9"/>
        <end position="22"/>
    </location>
</feature>
<keyword evidence="2" id="KW-0863">Zinc-finger</keyword>
<keyword evidence="4" id="KW-0805">Transcription regulation</keyword>
<dbReference type="EMBL" id="CAJPVJ010024459">
    <property type="protein sequence ID" value="CAG2178777.1"/>
    <property type="molecule type" value="Genomic_DNA"/>
</dbReference>
<dbReference type="GO" id="GO:0000122">
    <property type="term" value="P:negative regulation of transcription by RNA polymerase II"/>
    <property type="evidence" value="ECO:0007669"/>
    <property type="project" value="TreeGrafter"/>
</dbReference>
<reference evidence="9" key="1">
    <citation type="submission" date="2020-11" db="EMBL/GenBank/DDBJ databases">
        <authorList>
            <person name="Tran Van P."/>
        </authorList>
    </citation>
    <scope>NUCLEOTIDE SEQUENCE</scope>
</reference>
<dbReference type="GO" id="GO:0008270">
    <property type="term" value="F:zinc ion binding"/>
    <property type="evidence" value="ECO:0007669"/>
    <property type="project" value="UniProtKB-KW"/>
</dbReference>
<dbReference type="PANTHER" id="PTHR24082">
    <property type="entry name" value="NUCLEAR HORMONE RECEPTOR"/>
    <property type="match status" value="1"/>
</dbReference>
<evidence type="ECO:0000256" key="8">
    <source>
        <dbReference type="SAM" id="MobiDB-lite"/>
    </source>
</evidence>
<keyword evidence="6" id="KW-0804">Transcription</keyword>
<evidence type="ECO:0000313" key="10">
    <source>
        <dbReference type="Proteomes" id="UP000728032"/>
    </source>
</evidence>
<keyword evidence="5" id="KW-0238">DNA-binding</keyword>
<protein>
    <submittedName>
        <fullName evidence="9">Uncharacterized protein</fullName>
    </submittedName>
</protein>
<dbReference type="Proteomes" id="UP000728032">
    <property type="component" value="Unassembled WGS sequence"/>
</dbReference>
<dbReference type="Gene3D" id="1.10.565.10">
    <property type="entry name" value="Retinoid X Receptor"/>
    <property type="match status" value="1"/>
</dbReference>